<dbReference type="OrthoDB" id="9810941at2"/>
<dbReference type="AlphaFoldDB" id="A0A2T0RMZ2"/>
<dbReference type="GO" id="GO:0016020">
    <property type="term" value="C:membrane"/>
    <property type="evidence" value="ECO:0007669"/>
    <property type="project" value="UniProtKB-SubCell"/>
</dbReference>
<reference evidence="7 8" key="1">
    <citation type="submission" date="2018-03" db="EMBL/GenBank/DDBJ databases">
        <title>Genomic Encyclopedia of Archaeal and Bacterial Type Strains, Phase II (KMG-II): from individual species to whole genera.</title>
        <authorList>
            <person name="Goeker M."/>
        </authorList>
    </citation>
    <scope>NUCLEOTIDE SEQUENCE [LARGE SCALE GENOMIC DNA]</scope>
    <source>
        <strain evidence="7 8">DSM 29328</strain>
    </source>
</reference>
<organism evidence="7 8">
    <name type="scientific">Aliiruegeria haliotis</name>
    <dbReference type="NCBI Taxonomy" id="1280846"/>
    <lineage>
        <taxon>Bacteria</taxon>
        <taxon>Pseudomonadati</taxon>
        <taxon>Pseudomonadota</taxon>
        <taxon>Alphaproteobacteria</taxon>
        <taxon>Rhodobacterales</taxon>
        <taxon>Roseobacteraceae</taxon>
        <taxon>Aliiruegeria</taxon>
    </lineage>
</organism>
<feature type="transmembrane region" description="Helical" evidence="5">
    <location>
        <begin position="276"/>
        <end position="295"/>
    </location>
</feature>
<evidence type="ECO:0000256" key="3">
    <source>
        <dbReference type="ARBA" id="ARBA00022989"/>
    </source>
</evidence>
<dbReference type="Proteomes" id="UP000239480">
    <property type="component" value="Unassembled WGS sequence"/>
</dbReference>
<feature type="transmembrane region" description="Helical" evidence="5">
    <location>
        <begin position="17"/>
        <end position="38"/>
    </location>
</feature>
<keyword evidence="8" id="KW-1185">Reference proteome</keyword>
<accession>A0A2T0RMZ2</accession>
<dbReference type="GO" id="GO:0022857">
    <property type="term" value="F:transmembrane transporter activity"/>
    <property type="evidence" value="ECO:0007669"/>
    <property type="project" value="InterPro"/>
</dbReference>
<evidence type="ECO:0000256" key="2">
    <source>
        <dbReference type="ARBA" id="ARBA00022692"/>
    </source>
</evidence>
<evidence type="ECO:0000313" key="8">
    <source>
        <dbReference type="Proteomes" id="UP000239480"/>
    </source>
</evidence>
<feature type="domain" description="Major facilitator superfamily (MFS) profile" evidence="6">
    <location>
        <begin position="209"/>
        <end position="386"/>
    </location>
</feature>
<dbReference type="Gene3D" id="1.20.1250.20">
    <property type="entry name" value="MFS general substrate transporter like domains"/>
    <property type="match status" value="2"/>
</dbReference>
<name>A0A2T0RMZ2_9RHOB</name>
<feature type="transmembrane region" description="Helical" evidence="5">
    <location>
        <begin position="50"/>
        <end position="68"/>
    </location>
</feature>
<dbReference type="PANTHER" id="PTHR23514:SF13">
    <property type="entry name" value="INNER MEMBRANE PROTEIN YBJJ"/>
    <property type="match status" value="1"/>
</dbReference>
<protein>
    <submittedName>
        <fullName evidence="7">Putative MFS family arabinose efflux permease</fullName>
    </submittedName>
</protein>
<feature type="transmembrane region" description="Helical" evidence="5">
    <location>
        <begin position="141"/>
        <end position="160"/>
    </location>
</feature>
<dbReference type="InterPro" id="IPR036259">
    <property type="entry name" value="MFS_trans_sf"/>
</dbReference>
<dbReference type="PROSITE" id="PS50850">
    <property type="entry name" value="MFS"/>
    <property type="match status" value="1"/>
</dbReference>
<feature type="transmembrane region" description="Helical" evidence="5">
    <location>
        <begin position="364"/>
        <end position="382"/>
    </location>
</feature>
<evidence type="ECO:0000259" key="6">
    <source>
        <dbReference type="PROSITE" id="PS50850"/>
    </source>
</evidence>
<dbReference type="InterPro" id="IPR051788">
    <property type="entry name" value="MFS_Transporter"/>
</dbReference>
<feature type="transmembrane region" description="Helical" evidence="5">
    <location>
        <begin position="88"/>
        <end position="112"/>
    </location>
</feature>
<comment type="caution">
    <text evidence="7">The sequence shown here is derived from an EMBL/GenBank/DDBJ whole genome shotgun (WGS) entry which is preliminary data.</text>
</comment>
<evidence type="ECO:0000313" key="7">
    <source>
        <dbReference type="EMBL" id="PRY22511.1"/>
    </source>
</evidence>
<proteinExistence type="predicted"/>
<feature type="transmembrane region" description="Helical" evidence="5">
    <location>
        <begin position="331"/>
        <end position="352"/>
    </location>
</feature>
<dbReference type="InterPro" id="IPR011701">
    <property type="entry name" value="MFS"/>
</dbReference>
<comment type="subcellular location">
    <subcellularLocation>
        <location evidence="1">Membrane</location>
        <topology evidence="1">Multi-pass membrane protein</topology>
    </subcellularLocation>
</comment>
<gene>
    <name evidence="7" type="ORF">CLV78_10651</name>
</gene>
<sequence>MSDITASLQTLRTPWRAVAAAFALNGVLLGVWASRIPAITEIHGLSPSRLGLILLFMGAGALISFPLAGRLADSLGAARITRWVAVGYIFTLILIGVAPGPVWLAGAVFLFGMHHGSMDVVMNTWATEVEKHMGRSVMASFHAMWSFGAGAGAGIGYFATSAGLGVSSHFTLAALLFGALLLPFVLTPWQSETRPHDPNAAVFALPRGALVLVGIIALAAAVGEGAIADWGAVFLVQEAGAREAQATLGYTVFSIAMVAMRLSADRIITLAGPVAVARASGVIAAAGMLLALGFATLPMTLLGFALVGVGYAAAVPLAFSRAAIDPDIPPGQAIASVATLGYGGLLLGPPMIGFVAEATSLRVAFGLLAALALLITAFGSVLRREE</sequence>
<evidence type="ECO:0000256" key="4">
    <source>
        <dbReference type="ARBA" id="ARBA00023136"/>
    </source>
</evidence>
<dbReference type="SUPFAM" id="SSF103473">
    <property type="entry name" value="MFS general substrate transporter"/>
    <property type="match status" value="1"/>
</dbReference>
<feature type="transmembrane region" description="Helical" evidence="5">
    <location>
        <begin position="208"/>
        <end position="227"/>
    </location>
</feature>
<evidence type="ECO:0000256" key="1">
    <source>
        <dbReference type="ARBA" id="ARBA00004141"/>
    </source>
</evidence>
<dbReference type="Pfam" id="PF07690">
    <property type="entry name" value="MFS_1"/>
    <property type="match status" value="1"/>
</dbReference>
<keyword evidence="4 5" id="KW-0472">Membrane</keyword>
<dbReference type="CDD" id="cd17393">
    <property type="entry name" value="MFS_MosC_like"/>
    <property type="match status" value="1"/>
</dbReference>
<evidence type="ECO:0000256" key="5">
    <source>
        <dbReference type="SAM" id="Phobius"/>
    </source>
</evidence>
<feature type="transmembrane region" description="Helical" evidence="5">
    <location>
        <begin position="301"/>
        <end position="319"/>
    </location>
</feature>
<keyword evidence="2 5" id="KW-0812">Transmembrane</keyword>
<dbReference type="PANTHER" id="PTHR23514">
    <property type="entry name" value="BYPASS OF STOP CODON PROTEIN 6"/>
    <property type="match status" value="1"/>
</dbReference>
<dbReference type="InterPro" id="IPR020846">
    <property type="entry name" value="MFS_dom"/>
</dbReference>
<dbReference type="EMBL" id="PVTD01000006">
    <property type="protein sequence ID" value="PRY22511.1"/>
    <property type="molecule type" value="Genomic_DNA"/>
</dbReference>
<feature type="transmembrane region" description="Helical" evidence="5">
    <location>
        <begin position="166"/>
        <end position="187"/>
    </location>
</feature>
<feature type="transmembrane region" description="Helical" evidence="5">
    <location>
        <begin position="247"/>
        <end position="264"/>
    </location>
</feature>
<keyword evidence="3 5" id="KW-1133">Transmembrane helix</keyword>